<keyword evidence="1" id="KW-0812">Transmembrane</keyword>
<evidence type="ECO:0000256" key="1">
    <source>
        <dbReference type="SAM" id="Phobius"/>
    </source>
</evidence>
<proteinExistence type="predicted"/>
<dbReference type="Proteomes" id="UP000199671">
    <property type="component" value="Unassembled WGS sequence"/>
</dbReference>
<feature type="transmembrane region" description="Helical" evidence="1">
    <location>
        <begin position="181"/>
        <end position="204"/>
    </location>
</feature>
<evidence type="ECO:0000313" key="2">
    <source>
        <dbReference type="EMBL" id="SDM49851.1"/>
    </source>
</evidence>
<gene>
    <name evidence="2" type="ORF">SAMN04487766_10390</name>
</gene>
<keyword evidence="1" id="KW-0472">Membrane</keyword>
<feature type="transmembrane region" description="Helical" evidence="1">
    <location>
        <begin position="40"/>
        <end position="62"/>
    </location>
</feature>
<feature type="transmembrane region" description="Helical" evidence="1">
    <location>
        <begin position="139"/>
        <end position="161"/>
    </location>
</feature>
<protein>
    <submittedName>
        <fullName evidence="2">Uncharacterized protein</fullName>
    </submittedName>
</protein>
<name>A0A1G9TQB6_9ACTO</name>
<accession>A0A1G9TQB6</accession>
<sequence length="214" mass="23467">MKKDNGKLLWCRGKYGAEQVSALGALYEAQRSAERDDQKVVFEVLSVIVALVAATGVIGSVYSGEVSSLVYALLGFSTIGIASFFTQLLAVTRARNESIGILEERLVAAAKLADKRKEVGWYAEQRVNNVGFRNERRNALLWGLIPLMYLIGFGVAVFWLVPYCAYKLWSGGGCLLKGLSILMGIFSVYVILAMIVVLLAFAGVKTIRFLAWAQ</sequence>
<dbReference type="OrthoDB" id="9920399at2"/>
<keyword evidence="1" id="KW-1133">Transmembrane helix</keyword>
<evidence type="ECO:0000313" key="3">
    <source>
        <dbReference type="Proteomes" id="UP000199671"/>
    </source>
</evidence>
<dbReference type="EMBL" id="FNHU01000003">
    <property type="protein sequence ID" value="SDM49851.1"/>
    <property type="molecule type" value="Genomic_DNA"/>
</dbReference>
<reference evidence="2 3" key="1">
    <citation type="submission" date="2016-10" db="EMBL/GenBank/DDBJ databases">
        <authorList>
            <person name="de Groot N.N."/>
        </authorList>
    </citation>
    <scope>NUCLEOTIDE SEQUENCE [LARGE SCALE GENOMIC DNA]</scope>
    <source>
        <strain evidence="2 3">KPR-7B</strain>
    </source>
</reference>
<dbReference type="AlphaFoldDB" id="A0A1G9TQB6"/>
<organism evidence="2 3">
    <name type="scientific">Actinomyces ruminicola</name>
    <dbReference type="NCBI Taxonomy" id="332524"/>
    <lineage>
        <taxon>Bacteria</taxon>
        <taxon>Bacillati</taxon>
        <taxon>Actinomycetota</taxon>
        <taxon>Actinomycetes</taxon>
        <taxon>Actinomycetales</taxon>
        <taxon>Actinomycetaceae</taxon>
        <taxon>Actinomyces</taxon>
    </lineage>
</organism>
<feature type="transmembrane region" description="Helical" evidence="1">
    <location>
        <begin position="68"/>
        <end position="91"/>
    </location>
</feature>
<dbReference type="RefSeq" id="WP_143008875.1">
    <property type="nucleotide sequence ID" value="NZ_FNHU01000003.1"/>
</dbReference>